<feature type="signal peptide" evidence="7">
    <location>
        <begin position="1"/>
        <end position="23"/>
    </location>
</feature>
<comment type="subcellular location">
    <subcellularLocation>
        <location evidence="7">Periplasm</location>
    </subcellularLocation>
    <text evidence="7">Is capable of associating with the outer membrane.</text>
</comment>
<dbReference type="SUPFAM" id="SSF54534">
    <property type="entry name" value="FKBP-like"/>
    <property type="match status" value="2"/>
</dbReference>
<dbReference type="InterPro" id="IPR000297">
    <property type="entry name" value="PPIase_PpiC"/>
</dbReference>
<feature type="domain" description="PpiC" evidence="8">
    <location>
        <begin position="174"/>
        <end position="275"/>
    </location>
</feature>
<keyword evidence="6 7" id="KW-0413">Isomerase</keyword>
<dbReference type="InterPro" id="IPR015391">
    <property type="entry name" value="SurA_N"/>
</dbReference>
<evidence type="ECO:0000256" key="5">
    <source>
        <dbReference type="ARBA" id="ARBA00023186"/>
    </source>
</evidence>
<evidence type="ECO:0000313" key="10">
    <source>
        <dbReference type="Proteomes" id="UP000242847"/>
    </source>
</evidence>
<comment type="caution">
    <text evidence="9">The sequence shown here is derived from an EMBL/GenBank/DDBJ whole genome shotgun (WGS) entry which is preliminary data.</text>
</comment>
<dbReference type="STRING" id="254161.SAMN05216256_10950"/>
<keyword evidence="5 7" id="KW-0143">Chaperone</keyword>
<dbReference type="InterPro" id="IPR027304">
    <property type="entry name" value="Trigger_fact/SurA_dom_sf"/>
</dbReference>
<dbReference type="Pfam" id="PF09312">
    <property type="entry name" value="SurA_N"/>
    <property type="match status" value="1"/>
</dbReference>
<keyword evidence="1 7" id="KW-0732">Signal</keyword>
<comment type="function">
    <text evidence="7">Chaperone involved in the correct folding and assembly of outer membrane proteins. Recognizes specific patterns of aromatic residues and the orientation of their side chains, which are found more frequently in integral outer membrane proteins. May act in both early periplasmic and late outer membrane-associated steps of protein maturation.</text>
</comment>
<evidence type="ECO:0000256" key="2">
    <source>
        <dbReference type="ARBA" id="ARBA00022737"/>
    </source>
</evidence>
<dbReference type="GO" id="GO:0051082">
    <property type="term" value="F:unfolded protein binding"/>
    <property type="evidence" value="ECO:0007669"/>
    <property type="project" value="UniProtKB-UniRule"/>
</dbReference>
<dbReference type="Proteomes" id="UP000242847">
    <property type="component" value="Unassembled WGS sequence"/>
</dbReference>
<dbReference type="AlphaFoldDB" id="A0A1S8DIL8"/>
<evidence type="ECO:0000256" key="6">
    <source>
        <dbReference type="ARBA" id="ARBA00023235"/>
    </source>
</evidence>
<organism evidence="9 10">
    <name type="scientific">Halopseudomonas pachastrellae</name>
    <dbReference type="NCBI Taxonomy" id="254161"/>
    <lineage>
        <taxon>Bacteria</taxon>
        <taxon>Pseudomonadati</taxon>
        <taxon>Pseudomonadota</taxon>
        <taxon>Gammaproteobacteria</taxon>
        <taxon>Pseudomonadales</taxon>
        <taxon>Pseudomonadaceae</taxon>
        <taxon>Halopseudomonas</taxon>
    </lineage>
</organism>
<evidence type="ECO:0000259" key="8">
    <source>
        <dbReference type="PROSITE" id="PS50198"/>
    </source>
</evidence>
<dbReference type="Pfam" id="PF13616">
    <property type="entry name" value="Rotamase_3"/>
    <property type="match status" value="1"/>
</dbReference>
<evidence type="ECO:0000256" key="1">
    <source>
        <dbReference type="ARBA" id="ARBA00022729"/>
    </source>
</evidence>
<feature type="domain" description="PpiC" evidence="8">
    <location>
        <begin position="284"/>
        <end position="383"/>
    </location>
</feature>
<dbReference type="InterPro" id="IPR046357">
    <property type="entry name" value="PPIase_dom_sf"/>
</dbReference>
<sequence length="429" mass="47595" precursor="true">MHSKFVTALSLCAGLLFSASSQAAVEPLDHVAAIVDNDVVMASQVNDRMASVRQQLAQNGAEAPADSELRSQVLDRLILESIQLQMGERAGMQIDDESLNQTMQQIAARNGATLEQFRAALERDGISFQQAREQIRREMIINRVRQRRVRDNIQVSDQEVRNFLNSEVGKYQTSADFRLAMIVLPLAENASQAEVEKVGRAATDIYNQLQQGADFNTLAASRSAGDTALEGGELGWRKAAQLPGPFASAVNALEIGGITQPMRSPAGIHILKLLDRRGGEGQMIEEFHVRHILIKPSEIRTDGEAAQLAQRIYERIQNGESFATLAKSYSEDPGSALNGGDLDWVTPDAMTPEFGEMITSTPLNTLTQPFQSQFGWHILEVLGTRDVDMTDEMREQQAANLIRSRKYEEELQTWLLQIRDEAYVEIKNG</sequence>
<keyword evidence="4 7" id="KW-0697">Rotamase</keyword>
<dbReference type="GO" id="GO:0043165">
    <property type="term" value="P:Gram-negative-bacterium-type cell outer membrane assembly"/>
    <property type="evidence" value="ECO:0007669"/>
    <property type="project" value="InterPro"/>
</dbReference>
<dbReference type="GO" id="GO:0030288">
    <property type="term" value="C:outer membrane-bounded periplasmic space"/>
    <property type="evidence" value="ECO:0007669"/>
    <property type="project" value="InterPro"/>
</dbReference>
<dbReference type="GO" id="GO:0050821">
    <property type="term" value="P:protein stabilization"/>
    <property type="evidence" value="ECO:0007669"/>
    <property type="project" value="InterPro"/>
</dbReference>
<name>A0A1S8DIL8_9GAMM</name>
<dbReference type="EMBL" id="MUBC01000010">
    <property type="protein sequence ID" value="ONM44719.1"/>
    <property type="molecule type" value="Genomic_DNA"/>
</dbReference>
<keyword evidence="2 7" id="KW-0677">Repeat</keyword>
<gene>
    <name evidence="7" type="primary">surA</name>
    <name evidence="9" type="ORF">BXT89_06205</name>
</gene>
<dbReference type="EC" id="5.2.1.8" evidence="7"/>
<proteinExistence type="inferred from homology"/>
<dbReference type="PANTHER" id="PTHR47637">
    <property type="entry name" value="CHAPERONE SURA"/>
    <property type="match status" value="1"/>
</dbReference>
<dbReference type="GO" id="GO:0006457">
    <property type="term" value="P:protein folding"/>
    <property type="evidence" value="ECO:0007669"/>
    <property type="project" value="UniProtKB-UniRule"/>
</dbReference>
<protein>
    <recommendedName>
        <fullName evidence="7">Chaperone SurA</fullName>
    </recommendedName>
    <alternativeName>
        <fullName evidence="7">Peptidyl-prolyl cis-trans isomerase SurA</fullName>
        <shortName evidence="7">PPIase SurA</shortName>
        <ecNumber evidence="7">5.2.1.8</ecNumber>
    </alternativeName>
    <alternativeName>
        <fullName evidence="7">Rotamase SurA</fullName>
    </alternativeName>
</protein>
<dbReference type="PROSITE" id="PS50198">
    <property type="entry name" value="PPIC_PPIASE_2"/>
    <property type="match status" value="2"/>
</dbReference>
<dbReference type="RefSeq" id="WP_083725779.1">
    <property type="nucleotide sequence ID" value="NZ_FOUD01000009.1"/>
</dbReference>
<dbReference type="GO" id="GO:0042277">
    <property type="term" value="F:peptide binding"/>
    <property type="evidence" value="ECO:0007669"/>
    <property type="project" value="InterPro"/>
</dbReference>
<comment type="catalytic activity">
    <reaction evidence="7">
        <text>[protein]-peptidylproline (omega=180) = [protein]-peptidylproline (omega=0)</text>
        <dbReference type="Rhea" id="RHEA:16237"/>
        <dbReference type="Rhea" id="RHEA-COMP:10747"/>
        <dbReference type="Rhea" id="RHEA-COMP:10748"/>
        <dbReference type="ChEBI" id="CHEBI:83833"/>
        <dbReference type="ChEBI" id="CHEBI:83834"/>
        <dbReference type="EC" id="5.2.1.8"/>
    </reaction>
</comment>
<dbReference type="SUPFAM" id="SSF109998">
    <property type="entry name" value="Triger factor/SurA peptide-binding domain-like"/>
    <property type="match status" value="1"/>
</dbReference>
<evidence type="ECO:0000256" key="4">
    <source>
        <dbReference type="ARBA" id="ARBA00023110"/>
    </source>
</evidence>
<dbReference type="OrthoDB" id="14196at2"/>
<dbReference type="Gene3D" id="1.10.4030.10">
    <property type="entry name" value="Porin chaperone SurA, peptide-binding domain"/>
    <property type="match status" value="1"/>
</dbReference>
<dbReference type="Pfam" id="PF00639">
    <property type="entry name" value="Rotamase"/>
    <property type="match status" value="1"/>
</dbReference>
<dbReference type="GO" id="GO:0003755">
    <property type="term" value="F:peptidyl-prolyl cis-trans isomerase activity"/>
    <property type="evidence" value="ECO:0007669"/>
    <property type="project" value="UniProtKB-UniRule"/>
</dbReference>
<accession>A0A1S8DIL8</accession>
<evidence type="ECO:0000313" key="9">
    <source>
        <dbReference type="EMBL" id="ONM44719.1"/>
    </source>
</evidence>
<dbReference type="InterPro" id="IPR023034">
    <property type="entry name" value="PPIase_SurA"/>
</dbReference>
<evidence type="ECO:0000256" key="3">
    <source>
        <dbReference type="ARBA" id="ARBA00022764"/>
    </source>
</evidence>
<dbReference type="Gene3D" id="3.10.50.40">
    <property type="match status" value="2"/>
</dbReference>
<dbReference type="HAMAP" id="MF_01183">
    <property type="entry name" value="Chaperone_SurA"/>
    <property type="match status" value="1"/>
</dbReference>
<keyword evidence="10" id="KW-1185">Reference proteome</keyword>
<dbReference type="InterPro" id="IPR050280">
    <property type="entry name" value="OMP_Chaperone_SurA"/>
</dbReference>
<comment type="domain">
    <text evidence="7">The PPIase activity resides only in the second parvulin domain. The N-terminal region and the C-terminal tail are necessary and sufficient for the chaperone activity of SurA. The PPIase activity is dispensable for SurA to function as a chaperone. The N-terminal region and the C-terminal tail are also required for porin recognition.</text>
</comment>
<dbReference type="PANTHER" id="PTHR47637:SF1">
    <property type="entry name" value="CHAPERONE SURA"/>
    <property type="match status" value="1"/>
</dbReference>
<reference evidence="9 10" key="1">
    <citation type="submission" date="2017-01" db="EMBL/GenBank/DDBJ databases">
        <title>Draft genome sequence of Pseudomonas pachastrellae type strain CCUG 46540T from a deep sea.</title>
        <authorList>
            <person name="Gomila M."/>
            <person name="Mulet M."/>
            <person name="Lalucat J."/>
            <person name="Garcia-Valdes E."/>
        </authorList>
    </citation>
    <scope>NUCLEOTIDE SEQUENCE [LARGE SCALE GENOMIC DNA]</scope>
    <source>
        <strain evidence="9 10">CCUG 46540</strain>
    </source>
</reference>
<evidence type="ECO:0000256" key="7">
    <source>
        <dbReference type="HAMAP-Rule" id="MF_01183"/>
    </source>
</evidence>
<feature type="chain" id="PRO_5010592970" description="Chaperone SurA" evidence="7">
    <location>
        <begin position="24"/>
        <end position="429"/>
    </location>
</feature>
<keyword evidence="3 7" id="KW-0574">Periplasm</keyword>